<dbReference type="Proteomes" id="UP001054252">
    <property type="component" value="Unassembled WGS sequence"/>
</dbReference>
<dbReference type="EMBL" id="BPVZ01000120">
    <property type="protein sequence ID" value="GKV37058.1"/>
    <property type="molecule type" value="Genomic_DNA"/>
</dbReference>
<proteinExistence type="predicted"/>
<accession>A0AAV5LI48</accession>
<reference evidence="3 4" key="1">
    <citation type="journal article" date="2021" name="Commun. Biol.">
        <title>The genome of Shorea leprosula (Dipterocarpaceae) highlights the ecological relevance of drought in aseasonal tropical rainforests.</title>
        <authorList>
            <person name="Ng K.K.S."/>
            <person name="Kobayashi M.J."/>
            <person name="Fawcett J.A."/>
            <person name="Hatakeyama M."/>
            <person name="Paape T."/>
            <person name="Ng C.H."/>
            <person name="Ang C.C."/>
            <person name="Tnah L.H."/>
            <person name="Lee C.T."/>
            <person name="Nishiyama T."/>
            <person name="Sese J."/>
            <person name="O'Brien M.J."/>
            <person name="Copetti D."/>
            <person name="Mohd Noor M.I."/>
            <person name="Ong R.C."/>
            <person name="Putra M."/>
            <person name="Sireger I.Z."/>
            <person name="Indrioko S."/>
            <person name="Kosugi Y."/>
            <person name="Izuno A."/>
            <person name="Isagi Y."/>
            <person name="Lee S.L."/>
            <person name="Shimizu K.K."/>
        </authorList>
    </citation>
    <scope>NUCLEOTIDE SEQUENCE [LARGE SCALE GENOMIC DNA]</scope>
    <source>
        <strain evidence="3">214</strain>
    </source>
</reference>
<name>A0AAV5LI48_9ROSI</name>
<gene>
    <name evidence="3" type="ORF">SLEP1_g45127</name>
</gene>
<feature type="region of interest" description="Disordered" evidence="1">
    <location>
        <begin position="1"/>
        <end position="32"/>
    </location>
</feature>
<keyword evidence="2" id="KW-0472">Membrane</keyword>
<protein>
    <recommendedName>
        <fullName evidence="5">PGG domain-containing protein</fullName>
    </recommendedName>
</protein>
<evidence type="ECO:0008006" key="5">
    <source>
        <dbReference type="Google" id="ProtNLM"/>
    </source>
</evidence>
<sequence>MQDAEKGKETEVASSNLGDHQPSCQTATSEIHNTPNLPAECLHSLQIQVAEEMGRADDQMPVEQDMEMVPRLAVEDMKNGVKVACLVISVSTTGIVGFLSGVPRGHSSMTSKLIFKSGILSMFASLFLALVLLVLFTNNTKISCLNQGLRIITWLSTGLMTLALVLFMAFYLLT</sequence>
<comment type="caution">
    <text evidence="3">The sequence shown here is derived from an EMBL/GenBank/DDBJ whole genome shotgun (WGS) entry which is preliminary data.</text>
</comment>
<keyword evidence="2" id="KW-1133">Transmembrane helix</keyword>
<keyword evidence="4" id="KW-1185">Reference proteome</keyword>
<keyword evidence="2" id="KW-0812">Transmembrane</keyword>
<evidence type="ECO:0000256" key="2">
    <source>
        <dbReference type="SAM" id="Phobius"/>
    </source>
</evidence>
<feature type="transmembrane region" description="Helical" evidence="2">
    <location>
        <begin position="114"/>
        <end position="136"/>
    </location>
</feature>
<feature type="transmembrane region" description="Helical" evidence="2">
    <location>
        <begin position="148"/>
        <end position="173"/>
    </location>
</feature>
<feature type="compositionally biased region" description="Polar residues" evidence="1">
    <location>
        <begin position="12"/>
        <end position="32"/>
    </location>
</feature>
<evidence type="ECO:0000313" key="4">
    <source>
        <dbReference type="Proteomes" id="UP001054252"/>
    </source>
</evidence>
<feature type="compositionally biased region" description="Basic and acidic residues" evidence="1">
    <location>
        <begin position="1"/>
        <end position="11"/>
    </location>
</feature>
<dbReference type="AlphaFoldDB" id="A0AAV5LI48"/>
<organism evidence="3 4">
    <name type="scientific">Rubroshorea leprosula</name>
    <dbReference type="NCBI Taxonomy" id="152421"/>
    <lineage>
        <taxon>Eukaryota</taxon>
        <taxon>Viridiplantae</taxon>
        <taxon>Streptophyta</taxon>
        <taxon>Embryophyta</taxon>
        <taxon>Tracheophyta</taxon>
        <taxon>Spermatophyta</taxon>
        <taxon>Magnoliopsida</taxon>
        <taxon>eudicotyledons</taxon>
        <taxon>Gunneridae</taxon>
        <taxon>Pentapetalae</taxon>
        <taxon>rosids</taxon>
        <taxon>malvids</taxon>
        <taxon>Malvales</taxon>
        <taxon>Dipterocarpaceae</taxon>
        <taxon>Rubroshorea</taxon>
    </lineage>
</organism>
<evidence type="ECO:0000313" key="3">
    <source>
        <dbReference type="EMBL" id="GKV37058.1"/>
    </source>
</evidence>
<evidence type="ECO:0000256" key="1">
    <source>
        <dbReference type="SAM" id="MobiDB-lite"/>
    </source>
</evidence>
<feature type="transmembrane region" description="Helical" evidence="2">
    <location>
        <begin position="81"/>
        <end position="102"/>
    </location>
</feature>